<feature type="signal peptide" evidence="1">
    <location>
        <begin position="1"/>
        <end position="22"/>
    </location>
</feature>
<gene>
    <name evidence="2" type="ORF">BpHYR1_008160</name>
</gene>
<protein>
    <submittedName>
        <fullName evidence="2">Uncharacterized protein</fullName>
    </submittedName>
</protein>
<organism evidence="2 3">
    <name type="scientific">Brachionus plicatilis</name>
    <name type="common">Marine rotifer</name>
    <name type="synonym">Brachionus muelleri</name>
    <dbReference type="NCBI Taxonomy" id="10195"/>
    <lineage>
        <taxon>Eukaryota</taxon>
        <taxon>Metazoa</taxon>
        <taxon>Spiralia</taxon>
        <taxon>Gnathifera</taxon>
        <taxon>Rotifera</taxon>
        <taxon>Eurotatoria</taxon>
        <taxon>Monogononta</taxon>
        <taxon>Pseudotrocha</taxon>
        <taxon>Ploima</taxon>
        <taxon>Brachionidae</taxon>
        <taxon>Brachionus</taxon>
    </lineage>
</organism>
<name>A0A3M7PRT1_BRAPC</name>
<accession>A0A3M7PRT1</accession>
<sequence>MLNKSLGFDFVLLLASSSTTESKKYLTPCLLGSTALTMSITYSLSLDSARDLRYRVVCRDPPAKCSKTGFLSLDGSTITLNLNTLFSSGLSKSTALTSISLVCRNFVLTSLSVTFNLAIVWPGLRASFACTRTLFAAPNSGPLSFKSITFIFIAKLVLSLNGLPLSEHRRCQFQQARHWFNSEFLAYFIRVQLAVKIEIDSTVMGKVQVRSFEQIFEFIRVLINLVLNQSIRIKYRLIVIYVQDTYVKIQFILKLIYIVSYDFDAKKISHFSVNSTAI</sequence>
<dbReference type="EMBL" id="REGN01009234">
    <property type="protein sequence ID" value="RNA01629.1"/>
    <property type="molecule type" value="Genomic_DNA"/>
</dbReference>
<dbReference type="AlphaFoldDB" id="A0A3M7PRT1"/>
<proteinExistence type="predicted"/>
<reference evidence="2 3" key="1">
    <citation type="journal article" date="2018" name="Sci. Rep.">
        <title>Genomic signatures of local adaptation to the degree of environmental predictability in rotifers.</title>
        <authorList>
            <person name="Franch-Gras L."/>
            <person name="Hahn C."/>
            <person name="Garcia-Roger E.M."/>
            <person name="Carmona M.J."/>
            <person name="Serra M."/>
            <person name="Gomez A."/>
        </authorList>
    </citation>
    <scope>NUCLEOTIDE SEQUENCE [LARGE SCALE GENOMIC DNA]</scope>
    <source>
        <strain evidence="2">HYR1</strain>
    </source>
</reference>
<evidence type="ECO:0000313" key="3">
    <source>
        <dbReference type="Proteomes" id="UP000276133"/>
    </source>
</evidence>
<evidence type="ECO:0000313" key="2">
    <source>
        <dbReference type="EMBL" id="RNA01629.1"/>
    </source>
</evidence>
<evidence type="ECO:0000256" key="1">
    <source>
        <dbReference type="SAM" id="SignalP"/>
    </source>
</evidence>
<comment type="caution">
    <text evidence="2">The sequence shown here is derived from an EMBL/GenBank/DDBJ whole genome shotgun (WGS) entry which is preliminary data.</text>
</comment>
<keyword evidence="3" id="KW-1185">Reference proteome</keyword>
<keyword evidence="1" id="KW-0732">Signal</keyword>
<feature type="chain" id="PRO_5018261303" evidence="1">
    <location>
        <begin position="23"/>
        <end position="278"/>
    </location>
</feature>
<dbReference type="Proteomes" id="UP000276133">
    <property type="component" value="Unassembled WGS sequence"/>
</dbReference>